<evidence type="ECO:0000313" key="2">
    <source>
        <dbReference type="EMBL" id="TKW68153.1"/>
    </source>
</evidence>
<dbReference type="PANTHER" id="PTHR43792:SF1">
    <property type="entry name" value="N-ACETYLTRANSFERASE DOMAIN-CONTAINING PROTEIN"/>
    <property type="match status" value="1"/>
</dbReference>
<dbReference type="SUPFAM" id="SSF55729">
    <property type="entry name" value="Acyl-CoA N-acyltransferases (Nat)"/>
    <property type="match status" value="1"/>
</dbReference>
<dbReference type="EMBL" id="VAFL01000002">
    <property type="protein sequence ID" value="TKW68153.1"/>
    <property type="molecule type" value="Genomic_DNA"/>
</dbReference>
<proteinExistence type="predicted"/>
<dbReference type="PROSITE" id="PS51186">
    <property type="entry name" value="GNAT"/>
    <property type="match status" value="1"/>
</dbReference>
<keyword evidence="2" id="KW-0808">Transferase</keyword>
<dbReference type="Gene3D" id="3.40.630.30">
    <property type="match status" value="1"/>
</dbReference>
<accession>A0A533IAK3</accession>
<organism evidence="2 3">
    <name type="scientific">Paracoccus denitrificans</name>
    <dbReference type="NCBI Taxonomy" id="266"/>
    <lineage>
        <taxon>Bacteria</taxon>
        <taxon>Pseudomonadati</taxon>
        <taxon>Pseudomonadota</taxon>
        <taxon>Alphaproteobacteria</taxon>
        <taxon>Rhodobacterales</taxon>
        <taxon>Paracoccaceae</taxon>
        <taxon>Paracoccus</taxon>
    </lineage>
</organism>
<dbReference type="Proteomes" id="UP000315344">
    <property type="component" value="Unassembled WGS sequence"/>
</dbReference>
<dbReference type="PANTHER" id="PTHR43792">
    <property type="entry name" value="GNAT FAMILY, PUTATIVE (AFU_ORTHOLOGUE AFUA_3G00765)-RELATED-RELATED"/>
    <property type="match status" value="1"/>
</dbReference>
<protein>
    <submittedName>
        <fullName evidence="2">GNAT family N-acetyltransferase</fullName>
    </submittedName>
</protein>
<evidence type="ECO:0000313" key="3">
    <source>
        <dbReference type="Proteomes" id="UP000315344"/>
    </source>
</evidence>
<comment type="caution">
    <text evidence="2">The sequence shown here is derived from an EMBL/GenBank/DDBJ whole genome shotgun (WGS) entry which is preliminary data.</text>
</comment>
<dbReference type="Pfam" id="PF13302">
    <property type="entry name" value="Acetyltransf_3"/>
    <property type="match status" value="1"/>
</dbReference>
<dbReference type="InterPro" id="IPR051531">
    <property type="entry name" value="N-acetyltransferase"/>
</dbReference>
<name>A0A533IAK3_PARDE</name>
<dbReference type="AlphaFoldDB" id="A0A533IAK3"/>
<dbReference type="InterPro" id="IPR016181">
    <property type="entry name" value="Acyl_CoA_acyltransferase"/>
</dbReference>
<dbReference type="InterPro" id="IPR000182">
    <property type="entry name" value="GNAT_dom"/>
</dbReference>
<reference evidence="2 3" key="1">
    <citation type="journal article" date="2017" name="Nat. Commun.">
        <title>In situ click chemistry generation of cyclooxygenase-2 inhibitors.</title>
        <authorList>
            <person name="Bhardwaj A."/>
            <person name="Kaur J."/>
            <person name="Wuest M."/>
            <person name="Wuest F."/>
        </authorList>
    </citation>
    <scope>NUCLEOTIDE SEQUENCE [LARGE SCALE GENOMIC DNA]</scope>
    <source>
        <strain evidence="2">S2_012_000_R3_94</strain>
    </source>
</reference>
<evidence type="ECO:0000259" key="1">
    <source>
        <dbReference type="PROSITE" id="PS51186"/>
    </source>
</evidence>
<sequence length="177" mass="19526">MIELAGTPMLETERLTLRAPKGSDWPIWRDFYMTSRAQYCGGGADITLGHAWRSFGHVIGHWAMRGYGSFVFTLKDDDAPLGMAGPWHPADWPEPEIGWTLWTPEGEGKGYAYEAAFAARDFARGKLGWSDIVSYIDADNARSIALAERLGAVPDAAAAQPKFDKRALVFRHPKGAV</sequence>
<dbReference type="GO" id="GO:0016747">
    <property type="term" value="F:acyltransferase activity, transferring groups other than amino-acyl groups"/>
    <property type="evidence" value="ECO:0007669"/>
    <property type="project" value="InterPro"/>
</dbReference>
<gene>
    <name evidence="2" type="ORF">DI616_03355</name>
</gene>
<feature type="domain" description="N-acetyltransferase" evidence="1">
    <location>
        <begin position="15"/>
        <end position="175"/>
    </location>
</feature>